<dbReference type="AlphaFoldDB" id="A0A1E5BXB8"/>
<comment type="subcellular location">
    <subcellularLocation>
        <location evidence="6">Cell inner membrane</location>
        <topology evidence="6">Multi-pass membrane protein</topology>
    </subcellularLocation>
    <subcellularLocation>
        <location evidence="1">Membrane</location>
        <topology evidence="1">Multi-pass membrane protein</topology>
    </subcellularLocation>
</comment>
<feature type="transmembrane region" description="Helical" evidence="6">
    <location>
        <begin position="224"/>
        <end position="248"/>
    </location>
</feature>
<keyword evidence="5 6" id="KW-0472">Membrane</keyword>
<keyword evidence="3 6" id="KW-0812">Transmembrane</keyword>
<protein>
    <recommendedName>
        <fullName evidence="6">Transport permease protein</fullName>
    </recommendedName>
</protein>
<name>A0A1E5BXB8_9GAMM</name>
<dbReference type="InterPro" id="IPR013525">
    <property type="entry name" value="ABC2_TM"/>
</dbReference>
<dbReference type="PANTHER" id="PTHR43332">
    <property type="entry name" value="INNER MEMBRANE TRANSPORT PERMEASE YADH-RELATED"/>
    <property type="match status" value="1"/>
</dbReference>
<evidence type="ECO:0000256" key="3">
    <source>
        <dbReference type="ARBA" id="ARBA00022692"/>
    </source>
</evidence>
<reference evidence="8 9" key="1">
    <citation type="journal article" date="2012" name="Science">
        <title>Ecological populations of bacteria act as socially cohesive units of antibiotic production and resistance.</title>
        <authorList>
            <person name="Cordero O.X."/>
            <person name="Wildschutte H."/>
            <person name="Kirkup B."/>
            <person name="Proehl S."/>
            <person name="Ngo L."/>
            <person name="Hussain F."/>
            <person name="Le Roux F."/>
            <person name="Mincer T."/>
            <person name="Polz M.F."/>
        </authorList>
    </citation>
    <scope>NUCLEOTIDE SEQUENCE [LARGE SCALE GENOMIC DNA]</scope>
    <source>
        <strain evidence="8 9">FF-454</strain>
    </source>
</reference>
<comment type="similarity">
    <text evidence="2 6">Belongs to the ABC-2 integral membrane protein family.</text>
</comment>
<organism evidence="8 9">
    <name type="scientific">Enterovibrio norvegicus FF-454</name>
    <dbReference type="NCBI Taxonomy" id="1185651"/>
    <lineage>
        <taxon>Bacteria</taxon>
        <taxon>Pseudomonadati</taxon>
        <taxon>Pseudomonadota</taxon>
        <taxon>Gammaproteobacteria</taxon>
        <taxon>Vibrionales</taxon>
        <taxon>Vibrionaceae</taxon>
        <taxon>Enterovibrio</taxon>
    </lineage>
</organism>
<evidence type="ECO:0000256" key="2">
    <source>
        <dbReference type="ARBA" id="ARBA00007783"/>
    </source>
</evidence>
<evidence type="ECO:0000256" key="5">
    <source>
        <dbReference type="ARBA" id="ARBA00023136"/>
    </source>
</evidence>
<dbReference type="RefSeq" id="WP_016960709.1">
    <property type="nucleotide sequence ID" value="NZ_AJWN02000104.1"/>
</dbReference>
<evidence type="ECO:0000256" key="4">
    <source>
        <dbReference type="ARBA" id="ARBA00022989"/>
    </source>
</evidence>
<dbReference type="GO" id="GO:0140359">
    <property type="term" value="F:ABC-type transporter activity"/>
    <property type="evidence" value="ECO:0007669"/>
    <property type="project" value="InterPro"/>
</dbReference>
<dbReference type="InterPro" id="IPR052522">
    <property type="entry name" value="ABC-2_transport_permease"/>
</dbReference>
<feature type="transmembrane region" description="Helical" evidence="6">
    <location>
        <begin position="136"/>
        <end position="163"/>
    </location>
</feature>
<feature type="transmembrane region" description="Helical" evidence="6">
    <location>
        <begin position="170"/>
        <end position="191"/>
    </location>
</feature>
<gene>
    <name evidence="8" type="ORF">A1OK_04395</name>
</gene>
<accession>A0A1E5BXB8</accession>
<dbReference type="GO" id="GO:0043190">
    <property type="term" value="C:ATP-binding cassette (ABC) transporter complex"/>
    <property type="evidence" value="ECO:0007669"/>
    <property type="project" value="InterPro"/>
</dbReference>
<evidence type="ECO:0000256" key="6">
    <source>
        <dbReference type="RuleBase" id="RU361157"/>
    </source>
</evidence>
<keyword evidence="4 6" id="KW-1133">Transmembrane helix</keyword>
<comment type="caution">
    <text evidence="8">The sequence shown here is derived from an EMBL/GenBank/DDBJ whole genome shotgun (WGS) entry which is preliminary data.</text>
</comment>
<dbReference type="PIRSF" id="PIRSF006648">
    <property type="entry name" value="DrrB"/>
    <property type="match status" value="1"/>
</dbReference>
<keyword evidence="9" id="KW-1185">Reference proteome</keyword>
<feature type="transmembrane region" description="Helical" evidence="6">
    <location>
        <begin position="100"/>
        <end position="130"/>
    </location>
</feature>
<dbReference type="InterPro" id="IPR047817">
    <property type="entry name" value="ABC2_TM_bact-type"/>
</dbReference>
<evidence type="ECO:0000256" key="1">
    <source>
        <dbReference type="ARBA" id="ARBA00004141"/>
    </source>
</evidence>
<dbReference type="PANTHER" id="PTHR43332:SF2">
    <property type="entry name" value="INNER MEMBRANE TRANSPORT PERMEASE YADH"/>
    <property type="match status" value="1"/>
</dbReference>
<dbReference type="Proteomes" id="UP000095039">
    <property type="component" value="Unassembled WGS sequence"/>
</dbReference>
<feature type="domain" description="ABC transmembrane type-2" evidence="7">
    <location>
        <begin position="22"/>
        <end position="251"/>
    </location>
</feature>
<dbReference type="NCBIfam" id="NF011648">
    <property type="entry name" value="PRK15066.1"/>
    <property type="match status" value="1"/>
</dbReference>
<sequence>MNKAYWVAFKSLLIKEITRYSRIWVQTLVPPAITMTLYFVIFGNLIGSRIGEMGGFSYMAYIVPGLIMMSVITNSYSNVASSFFSTKMQRNIEELMVAPVPNYIIIAGYVGGGVSRGLAVGLIVSVVSMFFVDLNIAHLGVIVATVLLTSILFSLGGLINAVYAKTFDDISIIPTFILTPLTYLGGVFYSLSLLPEFWQGVSKLNPIVYMVNAFRYGFLGVSDVSIYTSFSVLIGAIAVLYTIAWYLISRGIGLRS</sequence>
<feature type="transmembrane region" description="Helical" evidence="6">
    <location>
        <begin position="23"/>
        <end position="46"/>
    </location>
</feature>
<keyword evidence="6" id="KW-1003">Cell membrane</keyword>
<evidence type="ECO:0000313" key="8">
    <source>
        <dbReference type="EMBL" id="OEE57878.1"/>
    </source>
</evidence>
<evidence type="ECO:0000259" key="7">
    <source>
        <dbReference type="PROSITE" id="PS51012"/>
    </source>
</evidence>
<dbReference type="PROSITE" id="PS51012">
    <property type="entry name" value="ABC_TM2"/>
    <property type="match status" value="1"/>
</dbReference>
<dbReference type="InterPro" id="IPR000412">
    <property type="entry name" value="ABC_2_transport"/>
</dbReference>
<dbReference type="EMBL" id="AJWN02000104">
    <property type="protein sequence ID" value="OEE57878.1"/>
    <property type="molecule type" value="Genomic_DNA"/>
</dbReference>
<dbReference type="PRINTS" id="PR00164">
    <property type="entry name" value="ABC2TRNSPORT"/>
</dbReference>
<evidence type="ECO:0000313" key="9">
    <source>
        <dbReference type="Proteomes" id="UP000095039"/>
    </source>
</evidence>
<proteinExistence type="inferred from homology"/>
<feature type="transmembrane region" description="Helical" evidence="6">
    <location>
        <begin position="58"/>
        <end position="79"/>
    </location>
</feature>
<dbReference type="Pfam" id="PF01061">
    <property type="entry name" value="ABC2_membrane"/>
    <property type="match status" value="1"/>
</dbReference>
<keyword evidence="6" id="KW-0813">Transport</keyword>